<evidence type="ECO:0000313" key="2">
    <source>
        <dbReference type="Proteomes" id="UP000007264"/>
    </source>
</evidence>
<comment type="caution">
    <text evidence="1">The sequence shown here is derived from an EMBL/GenBank/DDBJ whole genome shotgun (WGS) entry which is preliminary data.</text>
</comment>
<sequence length="80" mass="8717">MATIACELHHRTQSEIVVPVWVNDKSVIVGVLDVDSDIKAAFTDEDRDGLEAVCKLLGDHGFKAASKPHLGLENTTDEDE</sequence>
<dbReference type="InterPro" id="IPR029016">
    <property type="entry name" value="GAF-like_dom_sf"/>
</dbReference>
<accession>I0YNB0</accession>
<dbReference type="EMBL" id="AGSI01000017">
    <property type="protein sequence ID" value="EIE19879.1"/>
    <property type="molecule type" value="Genomic_DNA"/>
</dbReference>
<dbReference type="RefSeq" id="XP_005644423.1">
    <property type="nucleotide sequence ID" value="XM_005644366.1"/>
</dbReference>
<gene>
    <name evidence="1" type="ORF">COCSUDRAFT_58115</name>
</gene>
<dbReference type="OrthoDB" id="15735at2759"/>
<proteinExistence type="predicted"/>
<dbReference type="Gene3D" id="3.30.450.40">
    <property type="match status" value="1"/>
</dbReference>
<evidence type="ECO:0008006" key="3">
    <source>
        <dbReference type="Google" id="ProtNLM"/>
    </source>
</evidence>
<name>I0YNB0_COCSC</name>
<reference evidence="1 2" key="1">
    <citation type="journal article" date="2012" name="Genome Biol.">
        <title>The genome of the polar eukaryotic microalga coccomyxa subellipsoidea reveals traits of cold adaptation.</title>
        <authorList>
            <person name="Blanc G."/>
            <person name="Agarkova I."/>
            <person name="Grimwood J."/>
            <person name="Kuo A."/>
            <person name="Brueggeman A."/>
            <person name="Dunigan D."/>
            <person name="Gurnon J."/>
            <person name="Ladunga I."/>
            <person name="Lindquist E."/>
            <person name="Lucas S."/>
            <person name="Pangilinan J."/>
            <person name="Proschold T."/>
            <person name="Salamov A."/>
            <person name="Schmutz J."/>
            <person name="Weeks D."/>
            <person name="Yamada T."/>
            <person name="Claverie J.M."/>
            <person name="Grigoriev I."/>
            <person name="Van Etten J."/>
            <person name="Lomsadze A."/>
            <person name="Borodovsky M."/>
        </authorList>
    </citation>
    <scope>NUCLEOTIDE SEQUENCE [LARGE SCALE GENOMIC DNA]</scope>
    <source>
        <strain evidence="1 2">C-169</strain>
    </source>
</reference>
<dbReference type="SUPFAM" id="SSF55781">
    <property type="entry name" value="GAF domain-like"/>
    <property type="match status" value="1"/>
</dbReference>
<dbReference type="AlphaFoldDB" id="I0YNB0"/>
<dbReference type="KEGG" id="csl:COCSUDRAFT_58115"/>
<keyword evidence="2" id="KW-1185">Reference proteome</keyword>
<protein>
    <recommendedName>
        <fullName evidence="3">GAF domain-containing protein</fullName>
    </recommendedName>
</protein>
<organism evidence="1 2">
    <name type="scientific">Coccomyxa subellipsoidea (strain C-169)</name>
    <name type="common">Green microalga</name>
    <dbReference type="NCBI Taxonomy" id="574566"/>
    <lineage>
        <taxon>Eukaryota</taxon>
        <taxon>Viridiplantae</taxon>
        <taxon>Chlorophyta</taxon>
        <taxon>core chlorophytes</taxon>
        <taxon>Trebouxiophyceae</taxon>
        <taxon>Trebouxiophyceae incertae sedis</taxon>
        <taxon>Coccomyxaceae</taxon>
        <taxon>Coccomyxa</taxon>
        <taxon>Coccomyxa subellipsoidea</taxon>
    </lineage>
</organism>
<evidence type="ECO:0000313" key="1">
    <source>
        <dbReference type="EMBL" id="EIE19879.1"/>
    </source>
</evidence>
<dbReference type="Proteomes" id="UP000007264">
    <property type="component" value="Unassembled WGS sequence"/>
</dbReference>
<dbReference type="GeneID" id="17037853"/>